<evidence type="ECO:0000256" key="1">
    <source>
        <dbReference type="SAM" id="MobiDB-lite"/>
    </source>
</evidence>
<dbReference type="EMBL" id="JAACXV010009463">
    <property type="protein sequence ID" value="KAF7275665.1"/>
    <property type="molecule type" value="Genomic_DNA"/>
</dbReference>
<feature type="region of interest" description="Disordered" evidence="1">
    <location>
        <begin position="1"/>
        <end position="23"/>
    </location>
</feature>
<organism evidence="2 3">
    <name type="scientific">Rhynchophorus ferrugineus</name>
    <name type="common">Red palm weevil</name>
    <name type="synonym">Curculio ferrugineus</name>
    <dbReference type="NCBI Taxonomy" id="354439"/>
    <lineage>
        <taxon>Eukaryota</taxon>
        <taxon>Metazoa</taxon>
        <taxon>Ecdysozoa</taxon>
        <taxon>Arthropoda</taxon>
        <taxon>Hexapoda</taxon>
        <taxon>Insecta</taxon>
        <taxon>Pterygota</taxon>
        <taxon>Neoptera</taxon>
        <taxon>Endopterygota</taxon>
        <taxon>Coleoptera</taxon>
        <taxon>Polyphaga</taxon>
        <taxon>Cucujiformia</taxon>
        <taxon>Curculionidae</taxon>
        <taxon>Dryophthorinae</taxon>
        <taxon>Rhynchophorus</taxon>
    </lineage>
</organism>
<sequence>SDGEDTTQLDISSKDALSSSASGLSNLENQKSDVLVIQYQNILDSQYNCKGEQLPKDVYVVEKFFLRKDSTNKNDPNEPLALACEATTYTGDSPKSIDLSGNGQIVIPRVDYFAVMLGVAQDGRNAACTSDDLSKKDGNMDCFGYISIENYNKLTDKPQIVSVKLGLLIRSTDIVGQNKYFDADKSYQILQTTAKLKSDDKNKLYARNVVTQTVALRNGFGIEQ</sequence>
<feature type="compositionally biased region" description="Low complexity" evidence="1">
    <location>
        <begin position="9"/>
        <end position="23"/>
    </location>
</feature>
<dbReference type="Proteomes" id="UP000625711">
    <property type="component" value="Unassembled WGS sequence"/>
</dbReference>
<evidence type="ECO:0008006" key="4">
    <source>
        <dbReference type="Google" id="ProtNLM"/>
    </source>
</evidence>
<dbReference type="InterPro" id="IPR032092">
    <property type="entry name" value="PilW"/>
</dbReference>
<dbReference type="AlphaFoldDB" id="A0A834ICS1"/>
<name>A0A834ICS1_RHYFE</name>
<gene>
    <name evidence="2" type="ORF">GWI33_011447</name>
</gene>
<proteinExistence type="predicted"/>
<evidence type="ECO:0000313" key="2">
    <source>
        <dbReference type="EMBL" id="KAF7275665.1"/>
    </source>
</evidence>
<dbReference type="Pfam" id="PF16074">
    <property type="entry name" value="PilW"/>
    <property type="match status" value="1"/>
</dbReference>
<keyword evidence="3" id="KW-1185">Reference proteome</keyword>
<accession>A0A834ICS1</accession>
<evidence type="ECO:0000313" key="3">
    <source>
        <dbReference type="Proteomes" id="UP000625711"/>
    </source>
</evidence>
<comment type="caution">
    <text evidence="2">The sequence shown here is derived from an EMBL/GenBank/DDBJ whole genome shotgun (WGS) entry which is preliminary data.</text>
</comment>
<feature type="non-terminal residue" evidence="2">
    <location>
        <position position="1"/>
    </location>
</feature>
<reference evidence="2" key="1">
    <citation type="submission" date="2020-08" db="EMBL/GenBank/DDBJ databases">
        <title>Genome sequencing and assembly of the red palm weevil Rhynchophorus ferrugineus.</title>
        <authorList>
            <person name="Dias G.B."/>
            <person name="Bergman C.M."/>
            <person name="Manee M."/>
        </authorList>
    </citation>
    <scope>NUCLEOTIDE SEQUENCE</scope>
    <source>
        <strain evidence="2">AA-2017</strain>
        <tissue evidence="2">Whole larva</tissue>
    </source>
</reference>
<protein>
    <recommendedName>
        <fullName evidence="4">Pilus assembly protein PilW</fullName>
    </recommendedName>
</protein>